<dbReference type="Proteomes" id="UP000824469">
    <property type="component" value="Unassembled WGS sequence"/>
</dbReference>
<evidence type="ECO:0000256" key="1">
    <source>
        <dbReference type="SAM" id="MobiDB-lite"/>
    </source>
</evidence>
<feature type="non-terminal residue" evidence="2">
    <location>
        <position position="81"/>
    </location>
</feature>
<name>A0AA38L4V3_TAXCH</name>
<dbReference type="EMBL" id="JAHRHJ020000005">
    <property type="protein sequence ID" value="KAH9313609.1"/>
    <property type="molecule type" value="Genomic_DNA"/>
</dbReference>
<feature type="compositionally biased region" description="Basic and acidic residues" evidence="1">
    <location>
        <begin position="61"/>
        <end position="73"/>
    </location>
</feature>
<keyword evidence="3" id="KW-1185">Reference proteome</keyword>
<organism evidence="2 3">
    <name type="scientific">Taxus chinensis</name>
    <name type="common">Chinese yew</name>
    <name type="synonym">Taxus wallichiana var. chinensis</name>
    <dbReference type="NCBI Taxonomy" id="29808"/>
    <lineage>
        <taxon>Eukaryota</taxon>
        <taxon>Viridiplantae</taxon>
        <taxon>Streptophyta</taxon>
        <taxon>Embryophyta</taxon>
        <taxon>Tracheophyta</taxon>
        <taxon>Spermatophyta</taxon>
        <taxon>Pinopsida</taxon>
        <taxon>Pinidae</taxon>
        <taxon>Conifers II</taxon>
        <taxon>Cupressales</taxon>
        <taxon>Taxaceae</taxon>
        <taxon>Taxus</taxon>
    </lineage>
</organism>
<reference evidence="2 3" key="1">
    <citation type="journal article" date="2021" name="Nat. Plants">
        <title>The Taxus genome provides insights into paclitaxel biosynthesis.</title>
        <authorList>
            <person name="Xiong X."/>
            <person name="Gou J."/>
            <person name="Liao Q."/>
            <person name="Li Y."/>
            <person name="Zhou Q."/>
            <person name="Bi G."/>
            <person name="Li C."/>
            <person name="Du R."/>
            <person name="Wang X."/>
            <person name="Sun T."/>
            <person name="Guo L."/>
            <person name="Liang H."/>
            <person name="Lu P."/>
            <person name="Wu Y."/>
            <person name="Zhang Z."/>
            <person name="Ro D.K."/>
            <person name="Shang Y."/>
            <person name="Huang S."/>
            <person name="Yan J."/>
        </authorList>
    </citation>
    <scope>NUCLEOTIDE SEQUENCE [LARGE SCALE GENOMIC DNA]</scope>
    <source>
        <strain evidence="2">Ta-2019</strain>
    </source>
</reference>
<accession>A0AA38L4V3</accession>
<proteinExistence type="predicted"/>
<dbReference type="AlphaFoldDB" id="A0AA38L4V3"/>
<evidence type="ECO:0000313" key="2">
    <source>
        <dbReference type="EMBL" id="KAH9313609.1"/>
    </source>
</evidence>
<sequence length="81" mass="9135">NKHFDDAHAIDVDVEGVGMTITQFIKENLDPTTEHKDKSTPDPELEHRVEKEVVGIIENVVEHEETHNTGEEKSGEEEGIM</sequence>
<protein>
    <submittedName>
        <fullName evidence="2">Uncharacterized protein</fullName>
    </submittedName>
</protein>
<evidence type="ECO:0000313" key="3">
    <source>
        <dbReference type="Proteomes" id="UP000824469"/>
    </source>
</evidence>
<feature type="region of interest" description="Disordered" evidence="1">
    <location>
        <begin position="61"/>
        <end position="81"/>
    </location>
</feature>
<gene>
    <name evidence="2" type="ORF">KI387_022236</name>
</gene>
<feature type="non-terminal residue" evidence="2">
    <location>
        <position position="1"/>
    </location>
</feature>
<comment type="caution">
    <text evidence="2">The sequence shown here is derived from an EMBL/GenBank/DDBJ whole genome shotgun (WGS) entry which is preliminary data.</text>
</comment>